<dbReference type="AlphaFoldDB" id="A0A9X0BBL3"/>
<dbReference type="RefSeq" id="XP_056491052.1">
    <property type="nucleotide sequence ID" value="XM_056628318.1"/>
</dbReference>
<dbReference type="EMBL" id="JAPZBU010000005">
    <property type="protein sequence ID" value="KAJ5403810.1"/>
    <property type="molecule type" value="Genomic_DNA"/>
</dbReference>
<dbReference type="Proteomes" id="UP001147747">
    <property type="component" value="Unassembled WGS sequence"/>
</dbReference>
<accession>A0A9X0BBL3</accession>
<protein>
    <submittedName>
        <fullName evidence="1">Uncharacterized protein</fullName>
    </submittedName>
</protein>
<organism evidence="1 2">
    <name type="scientific">Penicillium cosmopolitanum</name>
    <dbReference type="NCBI Taxonomy" id="1131564"/>
    <lineage>
        <taxon>Eukaryota</taxon>
        <taxon>Fungi</taxon>
        <taxon>Dikarya</taxon>
        <taxon>Ascomycota</taxon>
        <taxon>Pezizomycotina</taxon>
        <taxon>Eurotiomycetes</taxon>
        <taxon>Eurotiomycetidae</taxon>
        <taxon>Eurotiales</taxon>
        <taxon>Aspergillaceae</taxon>
        <taxon>Penicillium</taxon>
    </lineage>
</organism>
<sequence length="82" mass="9710">MLASVELSESIAPISKDAIPKFVEIITNADTRDLRHEEEYTRLQARLDRESQVWDGNHPRQRLLTALYGYRQYKERHLEEPD</sequence>
<reference evidence="1" key="2">
    <citation type="journal article" date="2023" name="IMA Fungus">
        <title>Comparative genomic study of the Penicillium genus elucidates a diverse pangenome and 15 lateral gene transfer events.</title>
        <authorList>
            <person name="Petersen C."/>
            <person name="Sorensen T."/>
            <person name="Nielsen M.R."/>
            <person name="Sondergaard T.E."/>
            <person name="Sorensen J.L."/>
            <person name="Fitzpatrick D.A."/>
            <person name="Frisvad J.C."/>
            <person name="Nielsen K.L."/>
        </authorList>
    </citation>
    <scope>NUCLEOTIDE SEQUENCE</scope>
    <source>
        <strain evidence="1">IBT 29677</strain>
    </source>
</reference>
<keyword evidence="2" id="KW-1185">Reference proteome</keyword>
<evidence type="ECO:0000313" key="1">
    <source>
        <dbReference type="EMBL" id="KAJ5403810.1"/>
    </source>
</evidence>
<proteinExistence type="predicted"/>
<dbReference type="GeneID" id="81367298"/>
<evidence type="ECO:0000313" key="2">
    <source>
        <dbReference type="Proteomes" id="UP001147747"/>
    </source>
</evidence>
<name>A0A9X0BBL3_9EURO</name>
<reference evidence="1" key="1">
    <citation type="submission" date="2022-12" db="EMBL/GenBank/DDBJ databases">
        <authorList>
            <person name="Petersen C."/>
        </authorList>
    </citation>
    <scope>NUCLEOTIDE SEQUENCE</scope>
    <source>
        <strain evidence="1">IBT 29677</strain>
    </source>
</reference>
<gene>
    <name evidence="1" type="ORF">N7509_003681</name>
</gene>
<comment type="caution">
    <text evidence="1">The sequence shown here is derived from an EMBL/GenBank/DDBJ whole genome shotgun (WGS) entry which is preliminary data.</text>
</comment>